<feature type="region of interest" description="Disordered" evidence="1">
    <location>
        <begin position="130"/>
        <end position="221"/>
    </location>
</feature>
<feature type="compositionally biased region" description="Low complexity" evidence="1">
    <location>
        <begin position="181"/>
        <end position="190"/>
    </location>
</feature>
<reference evidence="3" key="1">
    <citation type="journal article" date="2019" name="Int. J. Syst. Evol. Microbiol.">
        <title>The Global Catalogue of Microorganisms (GCM) 10K type strain sequencing project: providing services to taxonomists for standard genome sequencing and annotation.</title>
        <authorList>
            <consortium name="The Broad Institute Genomics Platform"/>
            <consortium name="The Broad Institute Genome Sequencing Center for Infectious Disease"/>
            <person name="Wu L."/>
            <person name="Ma J."/>
        </authorList>
    </citation>
    <scope>NUCLEOTIDE SEQUENCE [LARGE SCALE GENOMIC DNA]</scope>
    <source>
        <strain evidence="3">CECT 8472</strain>
    </source>
</reference>
<feature type="region of interest" description="Disordered" evidence="1">
    <location>
        <begin position="16"/>
        <end position="65"/>
    </location>
</feature>
<feature type="compositionally biased region" description="Basic and acidic residues" evidence="1">
    <location>
        <begin position="133"/>
        <end position="149"/>
    </location>
</feature>
<feature type="compositionally biased region" description="Basic and acidic residues" evidence="1">
    <location>
        <begin position="200"/>
        <end position="214"/>
    </location>
</feature>
<gene>
    <name evidence="2" type="ORF">ACFOW6_08435</name>
</gene>
<accession>A0ABV8ULV2</accession>
<evidence type="ECO:0000256" key="1">
    <source>
        <dbReference type="SAM" id="MobiDB-lite"/>
    </source>
</evidence>
<protein>
    <submittedName>
        <fullName evidence="2">DUF3306 domain-containing protein</fullName>
    </submittedName>
</protein>
<dbReference type="Pfam" id="PF11748">
    <property type="entry name" value="DUF3306"/>
    <property type="match status" value="1"/>
</dbReference>
<dbReference type="Proteomes" id="UP001595799">
    <property type="component" value="Unassembled WGS sequence"/>
</dbReference>
<sequence>MSDEDATFLRRWSLRKRGSEEQARHKQQEEDAQAEIEKSEPSETGEEEVAQAPDDLPDPETLGRDADWSAFLKKGVPESVRYRALQRLWRLDPVYSNLDGLVDYADDYNDPVLLSRKVKTLFQVGKGMVLPESEQKDTAGKEEKTRTTVEGELAVVPAESDLPEAESAAVAAPEAHSDTPLSENSESSSLRNHEIAPQAKKAESLREKSGDSALKRRWGQS</sequence>
<feature type="compositionally biased region" description="Low complexity" evidence="1">
    <location>
        <begin position="165"/>
        <end position="174"/>
    </location>
</feature>
<keyword evidence="3" id="KW-1185">Reference proteome</keyword>
<feature type="compositionally biased region" description="Basic and acidic residues" evidence="1">
    <location>
        <begin position="17"/>
        <end position="41"/>
    </location>
</feature>
<dbReference type="EMBL" id="JBHSCW010000003">
    <property type="protein sequence ID" value="MFC4351565.1"/>
    <property type="molecule type" value="Genomic_DNA"/>
</dbReference>
<name>A0ABV8ULV2_9PROT</name>
<comment type="caution">
    <text evidence="2">The sequence shown here is derived from an EMBL/GenBank/DDBJ whole genome shotgun (WGS) entry which is preliminary data.</text>
</comment>
<dbReference type="RefSeq" id="WP_382421893.1">
    <property type="nucleotide sequence ID" value="NZ_JBHSCW010000003.1"/>
</dbReference>
<evidence type="ECO:0000313" key="3">
    <source>
        <dbReference type="Proteomes" id="UP001595799"/>
    </source>
</evidence>
<dbReference type="InterPro" id="IPR021735">
    <property type="entry name" value="DUF3306"/>
</dbReference>
<organism evidence="2 3">
    <name type="scientific">Fodinicurvata halophila</name>
    <dbReference type="NCBI Taxonomy" id="1419723"/>
    <lineage>
        <taxon>Bacteria</taxon>
        <taxon>Pseudomonadati</taxon>
        <taxon>Pseudomonadota</taxon>
        <taxon>Alphaproteobacteria</taxon>
        <taxon>Rhodospirillales</taxon>
        <taxon>Rhodovibrionaceae</taxon>
        <taxon>Fodinicurvata</taxon>
    </lineage>
</organism>
<evidence type="ECO:0000313" key="2">
    <source>
        <dbReference type="EMBL" id="MFC4351565.1"/>
    </source>
</evidence>
<proteinExistence type="predicted"/>